<dbReference type="Proteomes" id="UP000092695">
    <property type="component" value="Chromosome"/>
</dbReference>
<dbReference type="Pfam" id="PF08378">
    <property type="entry name" value="NERD"/>
    <property type="match status" value="1"/>
</dbReference>
<protein>
    <recommendedName>
        <fullName evidence="2">NERD domain-containing protein</fullName>
    </recommendedName>
</protein>
<evidence type="ECO:0000313" key="4">
    <source>
        <dbReference type="Proteomes" id="UP000092695"/>
    </source>
</evidence>
<dbReference type="EMBL" id="CP016268">
    <property type="protein sequence ID" value="ANO51295.1"/>
    <property type="molecule type" value="Genomic_DNA"/>
</dbReference>
<name>A0A193LFI7_9GAMM</name>
<gene>
    <name evidence="3" type="ORF">BA177_08850</name>
</gene>
<feature type="transmembrane region" description="Helical" evidence="1">
    <location>
        <begin position="12"/>
        <end position="30"/>
    </location>
</feature>
<dbReference type="RefSeq" id="WP_068615509.1">
    <property type="nucleotide sequence ID" value="NZ_CP016268.1"/>
</dbReference>
<keyword evidence="1" id="KW-1133">Transmembrane helix</keyword>
<dbReference type="OrthoDB" id="5782056at2"/>
<accession>A0A193LFI7</accession>
<evidence type="ECO:0000259" key="2">
    <source>
        <dbReference type="PROSITE" id="PS50965"/>
    </source>
</evidence>
<dbReference type="STRING" id="1548547.BA177_08850"/>
<feature type="domain" description="NERD" evidence="2">
    <location>
        <begin position="31"/>
        <end position="146"/>
    </location>
</feature>
<sequence length="206" mass="23490">MKNSVSDFLPQSYLIPLLGVLLLLVLWLVYRHFYTDRRSFDAVIKTIAYERLSDLVIAKMDEGEIHIEHLLLTAQGLLVLDVKEVDGIVFGSDKMQDWTVIGKERRYTFANPQPALYDRIAAVSNIVRQVPVTGRVLFLDGADFTKGVPDLVCNLDELQKEFGDSDKTGAAARVDAFKPHWEQLRSQARVDETFSNRRRRAPVIRD</sequence>
<keyword evidence="1" id="KW-0472">Membrane</keyword>
<keyword evidence="1" id="KW-0812">Transmembrane</keyword>
<keyword evidence="4" id="KW-1185">Reference proteome</keyword>
<dbReference type="PROSITE" id="PS50965">
    <property type="entry name" value="NERD"/>
    <property type="match status" value="1"/>
</dbReference>
<proteinExistence type="predicted"/>
<evidence type="ECO:0000256" key="1">
    <source>
        <dbReference type="SAM" id="Phobius"/>
    </source>
</evidence>
<reference evidence="3 4" key="1">
    <citation type="submission" date="2016-06" db="EMBL/GenBank/DDBJ databases">
        <title>Complete genome sequence of a deep-branching marine Gamma Proteobacterium Woeseia oceani type strain XK5.</title>
        <authorList>
            <person name="Mu D."/>
            <person name="Du Z."/>
        </authorList>
    </citation>
    <scope>NUCLEOTIDE SEQUENCE [LARGE SCALE GENOMIC DNA]</scope>
    <source>
        <strain evidence="3 4">XK5</strain>
    </source>
</reference>
<organism evidence="3 4">
    <name type="scientific">Woeseia oceani</name>
    <dbReference type="NCBI Taxonomy" id="1548547"/>
    <lineage>
        <taxon>Bacteria</taxon>
        <taxon>Pseudomonadati</taxon>
        <taxon>Pseudomonadota</taxon>
        <taxon>Gammaproteobacteria</taxon>
        <taxon>Woeseiales</taxon>
        <taxon>Woeseiaceae</taxon>
        <taxon>Woeseia</taxon>
    </lineage>
</organism>
<dbReference type="KEGG" id="woc:BA177_08850"/>
<dbReference type="AlphaFoldDB" id="A0A193LFI7"/>
<dbReference type="InterPro" id="IPR011528">
    <property type="entry name" value="NERD"/>
</dbReference>
<evidence type="ECO:0000313" key="3">
    <source>
        <dbReference type="EMBL" id="ANO51295.1"/>
    </source>
</evidence>